<dbReference type="AlphaFoldDB" id="A0A235H9T9"/>
<feature type="domain" description="NAD-dependent epimerase/dehydratase" evidence="1">
    <location>
        <begin position="3"/>
        <end position="232"/>
    </location>
</feature>
<geneLocation type="plasmid" evidence="2">
    <name>unnamed</name>
</geneLocation>
<keyword evidence="2" id="KW-0614">Plasmid</keyword>
<dbReference type="Gene3D" id="3.40.50.720">
    <property type="entry name" value="NAD(P)-binding Rossmann-like Domain"/>
    <property type="match status" value="1"/>
</dbReference>
<reference evidence="2 3" key="1">
    <citation type="submission" date="2017-07" db="EMBL/GenBank/DDBJ databases">
        <title>Whole genome sequence of Azospirillum brasilense 2A1, a potential biofertilizer strain.</title>
        <authorList>
            <person name="Fontana C.A."/>
            <person name="Toffoli L.M."/>
            <person name="Salazar S.M."/>
            <person name="Puglisi E."/>
            <person name="Pedraza R."/>
            <person name="Bassi D."/>
            <person name="Cocconcelli P.S."/>
        </authorList>
    </citation>
    <scope>NUCLEOTIDE SEQUENCE [LARGE SCALE GENOMIC DNA]</scope>
    <source>
        <strain evidence="2 3">2A1</strain>
        <plasmid evidence="2">unnamed</plasmid>
    </source>
</reference>
<dbReference type="InterPro" id="IPR050177">
    <property type="entry name" value="Lipid_A_modif_metabolic_enz"/>
</dbReference>
<protein>
    <submittedName>
        <fullName evidence="2">NAD-dependent epimerase</fullName>
    </submittedName>
</protein>
<dbReference type="PANTHER" id="PTHR43245:SF23">
    <property type="entry name" value="NAD(P)-BINDING DOMAIN-CONTAINING PROTEIN"/>
    <property type="match status" value="1"/>
</dbReference>
<name>A0A235H9T9_AZOBR</name>
<evidence type="ECO:0000259" key="1">
    <source>
        <dbReference type="Pfam" id="PF01370"/>
    </source>
</evidence>
<dbReference type="EMBL" id="NOWT01000023">
    <property type="protein sequence ID" value="OYD82284.1"/>
    <property type="molecule type" value="Genomic_DNA"/>
</dbReference>
<accession>A0A235H9T9</accession>
<sequence length="348" mass="37909">MKILITGNMGYVGPVLTRYLRARYPHAVIIGYDSGFFGHCLTGAGLLPEAQADVQHFGDARLLPKSLLEGVDAVVQLAAVSNDPMGNRYEAVTDDINHRAAVRTAELARDAGVKNYVFASSCSMYGAAEGGPRRETDQLNPLTAYARSKVATERGLQTIDLGGMVSTALRFATACGMSPRTRLDLVLNDFVACALAAGEITVLSDGTPWRPLIHVEDMARAIDWAIHREAGNGGQFLAVNTGCNEWNYQVRDLAGAVAEAISGTRVSINTDAPPDKRSYSVDFSLYRELAPGHQPQVSLAEAILGLKNGLEGMNFRDASFRNSQFMRLKVLERHMEEGRLGEDLHWIR</sequence>
<dbReference type="PANTHER" id="PTHR43245">
    <property type="entry name" value="BIFUNCTIONAL POLYMYXIN RESISTANCE PROTEIN ARNA"/>
    <property type="match status" value="1"/>
</dbReference>
<dbReference type="Proteomes" id="UP000215367">
    <property type="component" value="Unassembled WGS sequence"/>
</dbReference>
<dbReference type="CDD" id="cd08946">
    <property type="entry name" value="SDR_e"/>
    <property type="match status" value="1"/>
</dbReference>
<evidence type="ECO:0000313" key="3">
    <source>
        <dbReference type="Proteomes" id="UP000215367"/>
    </source>
</evidence>
<organism evidence="2 3">
    <name type="scientific">Azospirillum brasilense</name>
    <dbReference type="NCBI Taxonomy" id="192"/>
    <lineage>
        <taxon>Bacteria</taxon>
        <taxon>Pseudomonadati</taxon>
        <taxon>Pseudomonadota</taxon>
        <taxon>Alphaproteobacteria</taxon>
        <taxon>Rhodospirillales</taxon>
        <taxon>Azospirillaceae</taxon>
        <taxon>Azospirillum</taxon>
    </lineage>
</organism>
<proteinExistence type="predicted"/>
<comment type="caution">
    <text evidence="2">The sequence shown here is derived from an EMBL/GenBank/DDBJ whole genome shotgun (WGS) entry which is preliminary data.</text>
</comment>
<dbReference type="InterPro" id="IPR001509">
    <property type="entry name" value="Epimerase_deHydtase"/>
</dbReference>
<dbReference type="Pfam" id="PF01370">
    <property type="entry name" value="Epimerase"/>
    <property type="match status" value="1"/>
</dbReference>
<evidence type="ECO:0000313" key="2">
    <source>
        <dbReference type="EMBL" id="OYD82284.1"/>
    </source>
</evidence>
<dbReference type="RefSeq" id="WP_094305475.1">
    <property type="nucleotide sequence ID" value="NZ_NOWT01000023.1"/>
</dbReference>
<dbReference type="SUPFAM" id="SSF51735">
    <property type="entry name" value="NAD(P)-binding Rossmann-fold domains"/>
    <property type="match status" value="1"/>
</dbReference>
<gene>
    <name evidence="2" type="ORF">CHT98_21245</name>
</gene>
<dbReference type="InterPro" id="IPR036291">
    <property type="entry name" value="NAD(P)-bd_dom_sf"/>
</dbReference>